<dbReference type="RefSeq" id="WP_141223771.1">
    <property type="nucleotide sequence ID" value="NZ_FOZL01000001.1"/>
</dbReference>
<keyword evidence="1" id="KW-1133">Transmembrane helix</keyword>
<gene>
    <name evidence="2" type="ORF">SAMN05421771_0348</name>
</gene>
<dbReference type="EMBL" id="FOZL01000001">
    <property type="protein sequence ID" value="SFR99167.1"/>
    <property type="molecule type" value="Genomic_DNA"/>
</dbReference>
<organism evidence="2 3">
    <name type="scientific">Granulicella pectinivorans</name>
    <dbReference type="NCBI Taxonomy" id="474950"/>
    <lineage>
        <taxon>Bacteria</taxon>
        <taxon>Pseudomonadati</taxon>
        <taxon>Acidobacteriota</taxon>
        <taxon>Terriglobia</taxon>
        <taxon>Terriglobales</taxon>
        <taxon>Acidobacteriaceae</taxon>
        <taxon>Granulicella</taxon>
    </lineage>
</organism>
<dbReference type="OrthoDB" id="121846at2"/>
<evidence type="ECO:0000313" key="2">
    <source>
        <dbReference type="EMBL" id="SFR99167.1"/>
    </source>
</evidence>
<reference evidence="2 3" key="1">
    <citation type="submission" date="2016-10" db="EMBL/GenBank/DDBJ databases">
        <authorList>
            <person name="de Groot N.N."/>
        </authorList>
    </citation>
    <scope>NUCLEOTIDE SEQUENCE [LARGE SCALE GENOMIC DNA]</scope>
    <source>
        <strain evidence="2 3">DSM 21001</strain>
    </source>
</reference>
<dbReference type="Proteomes" id="UP000199024">
    <property type="component" value="Unassembled WGS sequence"/>
</dbReference>
<protein>
    <submittedName>
        <fullName evidence="2">Uncharacterized protein</fullName>
    </submittedName>
</protein>
<evidence type="ECO:0000313" key="3">
    <source>
        <dbReference type="Proteomes" id="UP000199024"/>
    </source>
</evidence>
<dbReference type="STRING" id="474950.SAMN05421771_0348"/>
<evidence type="ECO:0000256" key="1">
    <source>
        <dbReference type="SAM" id="Phobius"/>
    </source>
</evidence>
<keyword evidence="3" id="KW-1185">Reference proteome</keyword>
<feature type="transmembrane region" description="Helical" evidence="1">
    <location>
        <begin position="87"/>
        <end position="107"/>
    </location>
</feature>
<dbReference type="AlphaFoldDB" id="A0A1I6L6W1"/>
<keyword evidence="1" id="KW-0472">Membrane</keyword>
<accession>A0A1I6L6W1</accession>
<feature type="transmembrane region" description="Helical" evidence="1">
    <location>
        <begin position="127"/>
        <end position="146"/>
    </location>
</feature>
<keyword evidence="1" id="KW-0812">Transmembrane</keyword>
<proteinExistence type="predicted"/>
<name>A0A1I6L6W1_9BACT</name>
<sequence length="154" mass="16261">MDSVKFGRALGIGARLAGKTIAQAVDAAASPNPRAAAKPAPQRTATVIPPPVVRAAASAKATREGVKRGGKRFGEAVWGPTARAGKVLWLEVTGVFFALVAAGGAQSVWIHRVGISSTASTYERQHFWLSIGMFCLFAYFCVSSFVRANRKSRG</sequence>